<evidence type="ECO:0000313" key="13">
    <source>
        <dbReference type="EMBL" id="MBJ7601127.1"/>
    </source>
</evidence>
<evidence type="ECO:0000256" key="5">
    <source>
        <dbReference type="ARBA" id="ARBA00022722"/>
    </source>
</evidence>
<evidence type="ECO:0000256" key="7">
    <source>
        <dbReference type="ARBA" id="ARBA00022801"/>
    </source>
</evidence>
<keyword evidence="14" id="KW-1185">Reference proteome</keyword>
<dbReference type="InterPro" id="IPR011907">
    <property type="entry name" value="RNase_III"/>
</dbReference>
<evidence type="ECO:0000313" key="14">
    <source>
        <dbReference type="Proteomes" id="UP000612893"/>
    </source>
</evidence>
<comment type="catalytic activity">
    <reaction evidence="1 9">
        <text>Endonucleolytic cleavage to 5'-phosphomonoester.</text>
        <dbReference type="EC" id="3.1.26.3"/>
    </reaction>
</comment>
<feature type="domain" description="RNase III" evidence="12">
    <location>
        <begin position="1"/>
        <end position="127"/>
    </location>
</feature>
<reference evidence="13" key="1">
    <citation type="submission" date="2020-10" db="EMBL/GenBank/DDBJ databases">
        <title>Ca. Dormibacterota MAGs.</title>
        <authorList>
            <person name="Montgomery K."/>
        </authorList>
    </citation>
    <scope>NUCLEOTIDE SEQUENCE [LARGE SCALE GENOMIC DNA]</scope>
    <source>
        <strain evidence="13">SC8812_S17_10</strain>
    </source>
</reference>
<evidence type="ECO:0000259" key="12">
    <source>
        <dbReference type="PROSITE" id="PS50142"/>
    </source>
</evidence>
<dbReference type="NCBIfam" id="TIGR02191">
    <property type="entry name" value="RNaseIII"/>
    <property type="match status" value="1"/>
</dbReference>
<feature type="active site" evidence="9">
    <location>
        <position position="44"/>
    </location>
</feature>
<comment type="subunit">
    <text evidence="9">Homodimer.</text>
</comment>
<protein>
    <recommendedName>
        <fullName evidence="9">Ribonuclease 3</fullName>
        <ecNumber evidence="9">3.1.26.3</ecNumber>
    </recommendedName>
    <alternativeName>
        <fullName evidence="9">Ribonuclease III</fullName>
        <shortName evidence="9">RNase III</shortName>
    </alternativeName>
</protein>
<gene>
    <name evidence="9 13" type="primary">rnc</name>
    <name evidence="13" type="ORF">JF922_24020</name>
</gene>
<evidence type="ECO:0000256" key="10">
    <source>
        <dbReference type="SAM" id="MobiDB-lite"/>
    </source>
</evidence>
<organism evidence="13 14">
    <name type="scientific">Candidatus Nephthysia bennettiae</name>
    <dbReference type="NCBI Taxonomy" id="3127016"/>
    <lineage>
        <taxon>Bacteria</taxon>
        <taxon>Bacillati</taxon>
        <taxon>Candidatus Dormiibacterota</taxon>
        <taxon>Candidatus Dormibacteria</taxon>
        <taxon>Candidatus Dormibacterales</taxon>
        <taxon>Candidatus Dormibacteraceae</taxon>
        <taxon>Candidatus Nephthysia</taxon>
    </lineage>
</organism>
<dbReference type="Pfam" id="PF14622">
    <property type="entry name" value="Ribonucleas_3_3"/>
    <property type="match status" value="1"/>
</dbReference>
<feature type="binding site" evidence="9">
    <location>
        <position position="116"/>
    </location>
    <ligand>
        <name>Mg(2+)</name>
        <dbReference type="ChEBI" id="CHEBI:18420"/>
    </ligand>
</feature>
<sequence>MQQRIGIAFRDPSLLREALTHSSFANESPHVSPRDNERLEYLGDAVLQLITAEYLFKLRPGSKEGEMTQIRSAMVNTNTLAALAEELGLGGYLYLGKGIARGGGRSLKSLLANAFESVLGAIFLDAGYDAAYHYYLDRFRALPEPVQDENHKGRLQQVVQEKFGQTPYYDSVSARGGRQREYTAVVYAGAEPLGTGHGTTKQGAEQDAARNALAELSRRDAAGRSARRPRRREDQPADQPGPPEQTSAAQLDGRPDPDEPQAADRPQDQDSTVPLAPPAASEATAAPEPPRPRRRRRKPAAQPADQADTQPAVGQPAVEQPAGPPTAPPRRSRRRRPQTGAAPEAEAPQAATGNPIGDPGQP</sequence>
<dbReference type="SUPFAM" id="SSF69065">
    <property type="entry name" value="RNase III domain-like"/>
    <property type="match status" value="1"/>
</dbReference>
<dbReference type="GO" id="GO:0006397">
    <property type="term" value="P:mRNA processing"/>
    <property type="evidence" value="ECO:0007669"/>
    <property type="project" value="UniProtKB-UniRule"/>
</dbReference>
<dbReference type="SUPFAM" id="SSF54768">
    <property type="entry name" value="dsRNA-binding domain-like"/>
    <property type="match status" value="1"/>
</dbReference>
<dbReference type="CDD" id="cd00593">
    <property type="entry name" value="RIBOc"/>
    <property type="match status" value="1"/>
</dbReference>
<keyword evidence="9" id="KW-0699">rRNA-binding</keyword>
<dbReference type="PANTHER" id="PTHR11207:SF0">
    <property type="entry name" value="RIBONUCLEASE 3"/>
    <property type="match status" value="1"/>
</dbReference>
<evidence type="ECO:0000259" key="11">
    <source>
        <dbReference type="PROSITE" id="PS50137"/>
    </source>
</evidence>
<comment type="subcellular location">
    <subcellularLocation>
        <location evidence="9">Cytoplasm</location>
    </subcellularLocation>
</comment>
<keyword evidence="5 9" id="KW-0540">Nuclease</keyword>
<keyword evidence="9" id="KW-0819">tRNA processing</keyword>
<evidence type="ECO:0000256" key="4">
    <source>
        <dbReference type="ARBA" id="ARBA00022664"/>
    </source>
</evidence>
<evidence type="ECO:0000256" key="3">
    <source>
        <dbReference type="ARBA" id="ARBA00022552"/>
    </source>
</evidence>
<comment type="similarity">
    <text evidence="2">Belongs to the ribonuclease III family.</text>
</comment>
<evidence type="ECO:0000256" key="2">
    <source>
        <dbReference type="ARBA" id="ARBA00010183"/>
    </source>
</evidence>
<dbReference type="InterPro" id="IPR036389">
    <property type="entry name" value="RNase_III_sf"/>
</dbReference>
<evidence type="ECO:0000256" key="9">
    <source>
        <dbReference type="HAMAP-Rule" id="MF_00104"/>
    </source>
</evidence>
<evidence type="ECO:0000256" key="8">
    <source>
        <dbReference type="ARBA" id="ARBA00022884"/>
    </source>
</evidence>
<dbReference type="InterPro" id="IPR014720">
    <property type="entry name" value="dsRBD_dom"/>
</dbReference>
<accession>A0A934KCD1</accession>
<dbReference type="HAMAP" id="MF_00104">
    <property type="entry name" value="RNase_III"/>
    <property type="match status" value="1"/>
</dbReference>
<dbReference type="PROSITE" id="PS00517">
    <property type="entry name" value="RNASE_3_1"/>
    <property type="match status" value="1"/>
</dbReference>
<feature type="compositionally biased region" description="Low complexity" evidence="10">
    <location>
        <begin position="300"/>
        <end position="312"/>
    </location>
</feature>
<feature type="region of interest" description="Disordered" evidence="10">
    <location>
        <begin position="215"/>
        <end position="362"/>
    </location>
</feature>
<comment type="function">
    <text evidence="9">Digests double-stranded RNA. Involved in the processing of primary rRNA transcript to yield the immediate precursors to the large and small rRNAs (23S and 16S). Processes some mRNAs, and tRNAs when they are encoded in the rRNA operon. Processes pre-crRNA and tracrRNA of type II CRISPR loci if present in the organism.</text>
</comment>
<keyword evidence="6 9" id="KW-0255">Endonuclease</keyword>
<dbReference type="AlphaFoldDB" id="A0A934KCD1"/>
<dbReference type="CDD" id="cd10845">
    <property type="entry name" value="DSRM_RNAse_III_family"/>
    <property type="match status" value="1"/>
</dbReference>
<dbReference type="EC" id="3.1.26.3" evidence="9"/>
<keyword evidence="8 9" id="KW-0694">RNA-binding</keyword>
<dbReference type="GO" id="GO:0010468">
    <property type="term" value="P:regulation of gene expression"/>
    <property type="evidence" value="ECO:0007669"/>
    <property type="project" value="TreeGrafter"/>
</dbReference>
<comment type="caution">
    <text evidence="13">The sequence shown here is derived from an EMBL/GenBank/DDBJ whole genome shotgun (WGS) entry which is preliminary data.</text>
</comment>
<feature type="binding site" evidence="9">
    <location>
        <position position="113"/>
    </location>
    <ligand>
        <name>Mg(2+)</name>
        <dbReference type="ChEBI" id="CHEBI:18420"/>
    </ligand>
</feature>
<dbReference type="EMBL" id="JAEKNR010000234">
    <property type="protein sequence ID" value="MBJ7601127.1"/>
    <property type="molecule type" value="Genomic_DNA"/>
</dbReference>
<dbReference type="SMART" id="SM00358">
    <property type="entry name" value="DSRM"/>
    <property type="match status" value="1"/>
</dbReference>
<keyword evidence="4 9" id="KW-0507">mRNA processing</keyword>
<dbReference type="InterPro" id="IPR000999">
    <property type="entry name" value="RNase_III_dom"/>
</dbReference>
<dbReference type="FunFam" id="1.10.1520.10:FF:000001">
    <property type="entry name" value="Ribonuclease 3"/>
    <property type="match status" value="1"/>
</dbReference>
<dbReference type="Proteomes" id="UP000612893">
    <property type="component" value="Unassembled WGS sequence"/>
</dbReference>
<comment type="cofactor">
    <cofactor evidence="9">
        <name>Mg(2+)</name>
        <dbReference type="ChEBI" id="CHEBI:18420"/>
    </cofactor>
</comment>
<feature type="binding site" evidence="9">
    <location>
        <position position="40"/>
    </location>
    <ligand>
        <name>Mg(2+)</name>
        <dbReference type="ChEBI" id="CHEBI:18420"/>
    </ligand>
</feature>
<dbReference type="PROSITE" id="PS50137">
    <property type="entry name" value="DS_RBD"/>
    <property type="match status" value="1"/>
</dbReference>
<dbReference type="RefSeq" id="WP_338205221.1">
    <property type="nucleotide sequence ID" value="NZ_JAEKNR010000234.1"/>
</dbReference>
<dbReference type="Gene3D" id="3.30.160.20">
    <property type="match status" value="1"/>
</dbReference>
<dbReference type="GO" id="GO:0008033">
    <property type="term" value="P:tRNA processing"/>
    <property type="evidence" value="ECO:0007669"/>
    <property type="project" value="UniProtKB-KW"/>
</dbReference>
<dbReference type="SMART" id="SM00535">
    <property type="entry name" value="RIBOc"/>
    <property type="match status" value="1"/>
</dbReference>
<keyword evidence="9" id="KW-0963">Cytoplasm</keyword>
<keyword evidence="9" id="KW-0479">Metal-binding</keyword>
<dbReference type="PANTHER" id="PTHR11207">
    <property type="entry name" value="RIBONUCLEASE III"/>
    <property type="match status" value="1"/>
</dbReference>
<dbReference type="GO" id="GO:0006364">
    <property type="term" value="P:rRNA processing"/>
    <property type="evidence" value="ECO:0007669"/>
    <property type="project" value="UniProtKB-UniRule"/>
</dbReference>
<feature type="active site" evidence="9">
    <location>
        <position position="116"/>
    </location>
</feature>
<evidence type="ECO:0000256" key="1">
    <source>
        <dbReference type="ARBA" id="ARBA00000109"/>
    </source>
</evidence>
<dbReference type="GO" id="GO:0046872">
    <property type="term" value="F:metal ion binding"/>
    <property type="evidence" value="ECO:0007669"/>
    <property type="project" value="UniProtKB-KW"/>
</dbReference>
<name>A0A934KCD1_9BACT</name>
<dbReference type="GO" id="GO:0019843">
    <property type="term" value="F:rRNA binding"/>
    <property type="evidence" value="ECO:0007669"/>
    <property type="project" value="UniProtKB-KW"/>
</dbReference>
<feature type="compositionally biased region" description="Low complexity" evidence="10">
    <location>
        <begin position="338"/>
        <end position="353"/>
    </location>
</feature>
<dbReference type="Pfam" id="PF00035">
    <property type="entry name" value="dsrm"/>
    <property type="match status" value="1"/>
</dbReference>
<feature type="domain" description="DRBM" evidence="11">
    <location>
        <begin position="150"/>
        <end position="218"/>
    </location>
</feature>
<proteinExistence type="inferred from homology"/>
<dbReference type="GO" id="GO:0003725">
    <property type="term" value="F:double-stranded RNA binding"/>
    <property type="evidence" value="ECO:0007669"/>
    <property type="project" value="TreeGrafter"/>
</dbReference>
<dbReference type="PROSITE" id="PS50142">
    <property type="entry name" value="RNASE_3_2"/>
    <property type="match status" value="1"/>
</dbReference>
<dbReference type="GO" id="GO:0005737">
    <property type="term" value="C:cytoplasm"/>
    <property type="evidence" value="ECO:0007669"/>
    <property type="project" value="UniProtKB-SubCell"/>
</dbReference>
<dbReference type="GO" id="GO:0004525">
    <property type="term" value="F:ribonuclease III activity"/>
    <property type="evidence" value="ECO:0007669"/>
    <property type="project" value="UniProtKB-UniRule"/>
</dbReference>
<keyword evidence="9" id="KW-0460">Magnesium</keyword>
<evidence type="ECO:0000256" key="6">
    <source>
        <dbReference type="ARBA" id="ARBA00022759"/>
    </source>
</evidence>
<keyword evidence="3 9" id="KW-0698">rRNA processing</keyword>
<dbReference type="Gene3D" id="1.10.1520.10">
    <property type="entry name" value="Ribonuclease III domain"/>
    <property type="match status" value="1"/>
</dbReference>
<keyword evidence="7 9" id="KW-0378">Hydrolase</keyword>